<reference evidence="1 2" key="1">
    <citation type="submission" date="2018-05" db="EMBL/GenBank/DDBJ databases">
        <title>Reference genomes for bee gut microbiota database.</title>
        <authorList>
            <person name="Ellegaard K.M."/>
        </authorList>
    </citation>
    <scope>NUCLEOTIDE SEQUENCE [LARGE SCALE GENOMIC DNA]</scope>
    <source>
        <strain evidence="1 2">ESL0167</strain>
    </source>
</reference>
<evidence type="ECO:0008006" key="3">
    <source>
        <dbReference type="Google" id="ProtNLM"/>
    </source>
</evidence>
<organism evidence="1 2">
    <name type="scientific">Frischella perrara</name>
    <dbReference type="NCBI Taxonomy" id="1267021"/>
    <lineage>
        <taxon>Bacteria</taxon>
        <taxon>Pseudomonadati</taxon>
        <taxon>Pseudomonadota</taxon>
        <taxon>Gammaproteobacteria</taxon>
        <taxon>Orbales</taxon>
        <taxon>Orbaceae</taxon>
        <taxon>Frischella</taxon>
    </lineage>
</organism>
<name>A0A318MRP3_FRIPE</name>
<dbReference type="Proteomes" id="UP000247838">
    <property type="component" value="Unassembled WGS sequence"/>
</dbReference>
<protein>
    <recommendedName>
        <fullName evidence="3">Zinc-ribbon domain-containing protein</fullName>
    </recommendedName>
</protein>
<sequence length="362" mass="41906">MTFTLPTDCGSALKNAPSALQQKILRLLAKWPSTKGQSTPKYSKALRRAIKKLIHLWGGKWLNPEELTRTAKLDIHCSNGHTFKFRVFHLHRGQWCPDCYFNNLRHSLKDIEHLAKQKNGKCLTTDYKNSRQRLTWQCQYGHTWQMNIDGYKKGRWCPVCTATQQQRKALRLLQTITKQQGGVCLSKTYTRGKDKYTFRCANGHEWQTTGNSIKNSKTWCPICRYDKHRRSLADLQALAAARGGLCLAKHYTTMNDKVMWQCAKGHRWQRAASFIQLGRWCPYCARKTYTIEDMQQLAIARGGQCLSTTYTNLETKLSWLCHLGHTWQARPSHVKAGTWCPSCNYLSRCTKEESKQKYLPTH</sequence>
<dbReference type="RefSeq" id="WP_110443439.1">
    <property type="nucleotide sequence ID" value="NZ_QGLM01000013.1"/>
</dbReference>
<dbReference type="AlphaFoldDB" id="A0A318MRP3"/>
<accession>A0A318MRP3</accession>
<comment type="caution">
    <text evidence="1">The sequence shown here is derived from an EMBL/GenBank/DDBJ whole genome shotgun (WGS) entry which is preliminary data.</text>
</comment>
<evidence type="ECO:0000313" key="1">
    <source>
        <dbReference type="EMBL" id="PXY95191.1"/>
    </source>
</evidence>
<evidence type="ECO:0000313" key="2">
    <source>
        <dbReference type="Proteomes" id="UP000247838"/>
    </source>
</evidence>
<gene>
    <name evidence="1" type="ORF">DKK76_05250</name>
</gene>
<dbReference type="EMBL" id="QGLM01000013">
    <property type="protein sequence ID" value="PXY95191.1"/>
    <property type="molecule type" value="Genomic_DNA"/>
</dbReference>
<proteinExistence type="predicted"/>